<feature type="chain" id="PRO_5008895447" description="PEGA domain-containing protein" evidence="1">
    <location>
        <begin position="22"/>
        <end position="164"/>
    </location>
</feature>
<proteinExistence type="predicted"/>
<feature type="signal peptide" evidence="1">
    <location>
        <begin position="1"/>
        <end position="21"/>
    </location>
</feature>
<gene>
    <name evidence="2" type="ORF">AUP74_00988</name>
</gene>
<evidence type="ECO:0000313" key="3">
    <source>
        <dbReference type="Proteomes" id="UP000095672"/>
    </source>
</evidence>
<sequence length="164" mass="17176" precursor="true">MFKKIALGASIAALTLASGCASIVSDSKYPVTIASTPSGANFSVVNEAGLDVHSGVTPDTITLDASDGFFSSSTYTIKYQMAGYNEQSFQLKAGIDGWYWGNILFGGIAGMLIVDPATGAMWKLPETAHVKMHALTAGNSVDSLTIASIDQVPEELKAQLIPVK</sequence>
<protein>
    <recommendedName>
        <fullName evidence="4">PEGA domain-containing protein</fullName>
    </recommendedName>
</protein>
<evidence type="ECO:0000256" key="1">
    <source>
        <dbReference type="SAM" id="SignalP"/>
    </source>
</evidence>
<dbReference type="OrthoDB" id="194242at2"/>
<dbReference type="EMBL" id="CP014143">
    <property type="protein sequence ID" value="AOS96453.1"/>
    <property type="molecule type" value="Genomic_DNA"/>
</dbReference>
<evidence type="ECO:0000313" key="2">
    <source>
        <dbReference type="EMBL" id="AOS96453.1"/>
    </source>
</evidence>
<reference evidence="3" key="1">
    <citation type="submission" date="2016-01" db="EMBL/GenBank/DDBJ databases">
        <title>Complete genome sequence of Microbulbifer sp. CCB-MM1, a halophile isolated from Matang Mangrove Forest, Perak.</title>
        <authorList>
            <person name="Moh T.H."/>
            <person name="Dinesh B."/>
            <person name="Lau N.-S."/>
            <person name="Go F."/>
            <person name="Alexander Chong S.-C."/>
        </authorList>
    </citation>
    <scope>NUCLEOTIDE SEQUENCE [LARGE SCALE GENOMIC DNA]</scope>
    <source>
        <strain evidence="3">CCB-MM1</strain>
    </source>
</reference>
<keyword evidence="1" id="KW-0732">Signal</keyword>
<accession>A0A1C9W5N8</accession>
<dbReference type="Proteomes" id="UP000095672">
    <property type="component" value="Chromosome"/>
</dbReference>
<organism evidence="2 3">
    <name type="scientific">Microbulbifer aggregans</name>
    <dbReference type="NCBI Taxonomy" id="1769779"/>
    <lineage>
        <taxon>Bacteria</taxon>
        <taxon>Pseudomonadati</taxon>
        <taxon>Pseudomonadota</taxon>
        <taxon>Gammaproteobacteria</taxon>
        <taxon>Cellvibrionales</taxon>
        <taxon>Microbulbiferaceae</taxon>
        <taxon>Microbulbifer</taxon>
    </lineage>
</organism>
<dbReference type="PROSITE" id="PS51257">
    <property type="entry name" value="PROKAR_LIPOPROTEIN"/>
    <property type="match status" value="1"/>
</dbReference>
<dbReference type="KEGG" id="micc:AUP74_00988"/>
<dbReference type="AlphaFoldDB" id="A0A1C9W5N8"/>
<dbReference type="RefSeq" id="WP_069946587.1">
    <property type="nucleotide sequence ID" value="NZ_CP014143.1"/>
</dbReference>
<keyword evidence="3" id="KW-1185">Reference proteome</keyword>
<dbReference type="PATRIC" id="fig|1769779.3.peg.1007"/>
<evidence type="ECO:0008006" key="4">
    <source>
        <dbReference type="Google" id="ProtNLM"/>
    </source>
</evidence>
<name>A0A1C9W5N8_9GAMM</name>